<sequence>MSFDMITSPPGPEARALAEKELRETEENVKNGIETLRKLIE</sequence>
<name>A0A0J7K720_LASNI</name>
<organism evidence="1 2">
    <name type="scientific">Lasius niger</name>
    <name type="common">Black garden ant</name>
    <dbReference type="NCBI Taxonomy" id="67767"/>
    <lineage>
        <taxon>Eukaryota</taxon>
        <taxon>Metazoa</taxon>
        <taxon>Ecdysozoa</taxon>
        <taxon>Arthropoda</taxon>
        <taxon>Hexapoda</taxon>
        <taxon>Insecta</taxon>
        <taxon>Pterygota</taxon>
        <taxon>Neoptera</taxon>
        <taxon>Endopterygota</taxon>
        <taxon>Hymenoptera</taxon>
        <taxon>Apocrita</taxon>
        <taxon>Aculeata</taxon>
        <taxon>Formicoidea</taxon>
        <taxon>Formicidae</taxon>
        <taxon>Formicinae</taxon>
        <taxon>Lasius</taxon>
        <taxon>Lasius</taxon>
    </lineage>
</organism>
<keyword evidence="2" id="KW-1185">Reference proteome</keyword>
<evidence type="ECO:0000313" key="1">
    <source>
        <dbReference type="EMBL" id="KMQ86278.1"/>
    </source>
</evidence>
<dbReference type="EMBL" id="LBMM01012333">
    <property type="protein sequence ID" value="KMQ86278.1"/>
    <property type="molecule type" value="Genomic_DNA"/>
</dbReference>
<dbReference type="PaxDb" id="67767-A0A0J7K720"/>
<comment type="caution">
    <text evidence="1">The sequence shown here is derived from an EMBL/GenBank/DDBJ whole genome shotgun (WGS) entry which is preliminary data.</text>
</comment>
<evidence type="ECO:0000313" key="2">
    <source>
        <dbReference type="Proteomes" id="UP000036403"/>
    </source>
</evidence>
<feature type="non-terminal residue" evidence="1">
    <location>
        <position position="41"/>
    </location>
</feature>
<gene>
    <name evidence="1" type="ORF">RF55_14768</name>
</gene>
<reference evidence="1 2" key="1">
    <citation type="submission" date="2015-04" db="EMBL/GenBank/DDBJ databases">
        <title>Lasius niger genome sequencing.</title>
        <authorList>
            <person name="Konorov E.A."/>
            <person name="Nikitin M.A."/>
            <person name="Kirill M.V."/>
            <person name="Chang P."/>
        </authorList>
    </citation>
    <scope>NUCLEOTIDE SEQUENCE [LARGE SCALE GENOMIC DNA]</scope>
    <source>
        <tissue evidence="1">Whole</tissue>
    </source>
</reference>
<protein>
    <submittedName>
        <fullName evidence="1">Alpha-tocopherol transfer protein</fullName>
    </submittedName>
</protein>
<dbReference type="STRING" id="67767.A0A0J7K720"/>
<dbReference type="AlphaFoldDB" id="A0A0J7K720"/>
<proteinExistence type="predicted"/>
<accession>A0A0J7K720</accession>
<dbReference type="Proteomes" id="UP000036403">
    <property type="component" value="Unassembled WGS sequence"/>
</dbReference>